<accession>A0A7W5C9D5</accession>
<protein>
    <submittedName>
        <fullName evidence="1">Uncharacterized protein</fullName>
    </submittedName>
</protein>
<reference evidence="1 2" key="1">
    <citation type="submission" date="2020-08" db="EMBL/GenBank/DDBJ databases">
        <title>Genomic Encyclopedia of Type Strains, Phase III (KMG-III): the genomes of soil and plant-associated and newly described type strains.</title>
        <authorList>
            <person name="Whitman W."/>
        </authorList>
    </citation>
    <scope>NUCLEOTIDE SEQUENCE [LARGE SCALE GENOMIC DNA]</scope>
    <source>
        <strain evidence="1 2">CECT 8234</strain>
    </source>
</reference>
<evidence type="ECO:0000313" key="2">
    <source>
        <dbReference type="Proteomes" id="UP000518605"/>
    </source>
</evidence>
<dbReference type="AlphaFoldDB" id="A0A7W5C9D5"/>
<organism evidence="1 2">
    <name type="scientific">Paenibacillus endophyticus</name>
    <dbReference type="NCBI Taxonomy" id="1294268"/>
    <lineage>
        <taxon>Bacteria</taxon>
        <taxon>Bacillati</taxon>
        <taxon>Bacillota</taxon>
        <taxon>Bacilli</taxon>
        <taxon>Bacillales</taxon>
        <taxon>Paenibacillaceae</taxon>
        <taxon>Paenibacillus</taxon>
    </lineage>
</organism>
<sequence length="140" mass="15286">MLNVFITVKSLGKKKNHLDRLAWPLAESPPTLRALIEAVVILGVQSFNKRETAVPLVSCLTQTDIMRQGNGGKVGFGTLYNEQGNGEEEAVSTALLAFEDGLYRVFINGIEAEQLDMPLAICDGDELAFIRFTMLSGGLR</sequence>
<comment type="caution">
    <text evidence="1">The sequence shown here is derived from an EMBL/GenBank/DDBJ whole genome shotgun (WGS) entry which is preliminary data.</text>
</comment>
<name>A0A7W5C9D5_9BACL</name>
<evidence type="ECO:0000313" key="1">
    <source>
        <dbReference type="EMBL" id="MBB3152569.1"/>
    </source>
</evidence>
<keyword evidence="2" id="KW-1185">Reference proteome</keyword>
<proteinExistence type="predicted"/>
<gene>
    <name evidence="1" type="ORF">FHS16_002619</name>
</gene>
<dbReference type="Proteomes" id="UP000518605">
    <property type="component" value="Unassembled WGS sequence"/>
</dbReference>
<dbReference type="RefSeq" id="WP_183562614.1">
    <property type="nucleotide sequence ID" value="NZ_CBCSLB010000005.1"/>
</dbReference>
<dbReference type="EMBL" id="JACHXW010000006">
    <property type="protein sequence ID" value="MBB3152569.1"/>
    <property type="molecule type" value="Genomic_DNA"/>
</dbReference>